<accession>A0ABU6U319</accession>
<sequence>MLGFDSFDTNGNMGINFSESKIYEAELLQTPQVSYFARELKGRKKLDLGTVEVNIGVIEKILFAI</sequence>
<gene>
    <name evidence="1" type="ORF">PIB30_006039</name>
</gene>
<reference evidence="1 2" key="1">
    <citation type="journal article" date="2023" name="Plants (Basel)">
        <title>Bridging the Gap: Combining Genomics and Transcriptomics Approaches to Understand Stylosanthes scabra, an Orphan Legume from the Brazilian Caatinga.</title>
        <authorList>
            <person name="Ferreira-Neto J.R.C."/>
            <person name="da Silva M.D."/>
            <person name="Binneck E."/>
            <person name="de Melo N.F."/>
            <person name="da Silva R.H."/>
            <person name="de Melo A.L.T.M."/>
            <person name="Pandolfi V."/>
            <person name="Bustamante F.O."/>
            <person name="Brasileiro-Vidal A.C."/>
            <person name="Benko-Iseppon A.M."/>
        </authorList>
    </citation>
    <scope>NUCLEOTIDE SEQUENCE [LARGE SCALE GENOMIC DNA]</scope>
    <source>
        <tissue evidence="1">Leaves</tissue>
    </source>
</reference>
<evidence type="ECO:0000313" key="1">
    <source>
        <dbReference type="EMBL" id="MED6155537.1"/>
    </source>
</evidence>
<proteinExistence type="predicted"/>
<name>A0ABU6U319_9FABA</name>
<organism evidence="1 2">
    <name type="scientific">Stylosanthes scabra</name>
    <dbReference type="NCBI Taxonomy" id="79078"/>
    <lineage>
        <taxon>Eukaryota</taxon>
        <taxon>Viridiplantae</taxon>
        <taxon>Streptophyta</taxon>
        <taxon>Embryophyta</taxon>
        <taxon>Tracheophyta</taxon>
        <taxon>Spermatophyta</taxon>
        <taxon>Magnoliopsida</taxon>
        <taxon>eudicotyledons</taxon>
        <taxon>Gunneridae</taxon>
        <taxon>Pentapetalae</taxon>
        <taxon>rosids</taxon>
        <taxon>fabids</taxon>
        <taxon>Fabales</taxon>
        <taxon>Fabaceae</taxon>
        <taxon>Papilionoideae</taxon>
        <taxon>50 kb inversion clade</taxon>
        <taxon>dalbergioids sensu lato</taxon>
        <taxon>Dalbergieae</taxon>
        <taxon>Pterocarpus clade</taxon>
        <taxon>Stylosanthes</taxon>
    </lineage>
</organism>
<evidence type="ECO:0000313" key="2">
    <source>
        <dbReference type="Proteomes" id="UP001341840"/>
    </source>
</evidence>
<keyword evidence="2" id="KW-1185">Reference proteome</keyword>
<dbReference type="EMBL" id="JASCZI010120841">
    <property type="protein sequence ID" value="MED6155537.1"/>
    <property type="molecule type" value="Genomic_DNA"/>
</dbReference>
<dbReference type="Proteomes" id="UP001341840">
    <property type="component" value="Unassembled WGS sequence"/>
</dbReference>
<comment type="caution">
    <text evidence="1">The sequence shown here is derived from an EMBL/GenBank/DDBJ whole genome shotgun (WGS) entry which is preliminary data.</text>
</comment>
<protein>
    <submittedName>
        <fullName evidence="1">Uncharacterized protein</fullName>
    </submittedName>
</protein>